<dbReference type="Proteomes" id="UP001515500">
    <property type="component" value="Chromosome 18"/>
</dbReference>
<protein>
    <submittedName>
        <fullName evidence="3">Uncharacterized protein LOC120281828 isoform X1</fullName>
    </submittedName>
</protein>
<feature type="compositionally biased region" description="Polar residues" evidence="1">
    <location>
        <begin position="72"/>
        <end position="113"/>
    </location>
</feature>
<dbReference type="GeneID" id="120281828"/>
<gene>
    <name evidence="3" type="primary">LOC120281828</name>
</gene>
<evidence type="ECO:0000313" key="3">
    <source>
        <dbReference type="RefSeq" id="XP_039144455.1"/>
    </source>
</evidence>
<name>A0AB40D0X9_DIOCR</name>
<keyword evidence="2" id="KW-1185">Reference proteome</keyword>
<organism evidence="2 3">
    <name type="scientific">Dioscorea cayennensis subsp. rotundata</name>
    <name type="common">White Guinea yam</name>
    <name type="synonym">Dioscorea rotundata</name>
    <dbReference type="NCBI Taxonomy" id="55577"/>
    <lineage>
        <taxon>Eukaryota</taxon>
        <taxon>Viridiplantae</taxon>
        <taxon>Streptophyta</taxon>
        <taxon>Embryophyta</taxon>
        <taxon>Tracheophyta</taxon>
        <taxon>Spermatophyta</taxon>
        <taxon>Magnoliopsida</taxon>
        <taxon>Liliopsida</taxon>
        <taxon>Dioscoreales</taxon>
        <taxon>Dioscoreaceae</taxon>
        <taxon>Dioscorea</taxon>
    </lineage>
</organism>
<dbReference type="RefSeq" id="XP_039144455.1">
    <property type="nucleotide sequence ID" value="XM_039288521.1"/>
</dbReference>
<feature type="compositionally biased region" description="Polar residues" evidence="1">
    <location>
        <begin position="25"/>
        <end position="41"/>
    </location>
</feature>
<feature type="region of interest" description="Disordered" evidence="1">
    <location>
        <begin position="1"/>
        <end position="113"/>
    </location>
</feature>
<proteinExistence type="predicted"/>
<evidence type="ECO:0000256" key="1">
    <source>
        <dbReference type="SAM" id="MobiDB-lite"/>
    </source>
</evidence>
<dbReference type="PANTHER" id="PTHR33738">
    <property type="entry name" value="EMB|CAB82975.1"/>
    <property type="match status" value="1"/>
</dbReference>
<feature type="compositionally biased region" description="Polar residues" evidence="1">
    <location>
        <begin position="135"/>
        <end position="148"/>
    </location>
</feature>
<accession>A0AB40D0X9</accession>
<evidence type="ECO:0000313" key="2">
    <source>
        <dbReference type="Proteomes" id="UP001515500"/>
    </source>
</evidence>
<dbReference type="AlphaFoldDB" id="A0AB40D0X9"/>
<dbReference type="PANTHER" id="PTHR33738:SF8">
    <property type="entry name" value="OS05G0454500 PROTEIN"/>
    <property type="match status" value="1"/>
</dbReference>
<feature type="region of interest" description="Disordered" evidence="1">
    <location>
        <begin position="135"/>
        <end position="176"/>
    </location>
</feature>
<sequence>MDGGKKPTGSSSIADELFGRKDGGRSSQSGLFGSIFPTPSSMIDAWQGAGGRDALQSDLFGSASSRKHGATDQGQPWSAHSHSTTIPTGSYGNSHGSPSKSQSTPHKDSSYSGEALNTCNLSSSLYYGGQDICSNTSSTHGYGSQYTYEQKKNEEDDQDSSNMASRGNWWQGSLYY</sequence>
<feature type="compositionally biased region" description="Polar residues" evidence="1">
    <location>
        <begin position="160"/>
        <end position="176"/>
    </location>
</feature>
<reference evidence="3" key="1">
    <citation type="submission" date="2025-08" db="UniProtKB">
        <authorList>
            <consortium name="RefSeq"/>
        </authorList>
    </citation>
    <scope>IDENTIFICATION</scope>
</reference>